<dbReference type="AlphaFoldDB" id="S6CTY1"/>
<keyword evidence="4" id="KW-1185">Reference proteome</keyword>
<sequence>MATSQQTQSGYHTCSCGESFETTEDLLEHGREAHGLHVF</sequence>
<gene>
    <name evidence="2" type="ORF">HLRTI_002012</name>
    <name evidence="1" type="ORF">HTIA_1864</name>
</gene>
<reference evidence="2 3" key="2">
    <citation type="journal article" date="2013" name="PLoS ONE">
        <title>INDIGO - INtegrated Data Warehouse of MIcrobial GenOmes with Examples from the Red Sea Extremophiles.</title>
        <authorList>
            <person name="Alam I."/>
            <person name="Antunes A."/>
            <person name="Kamau A.A."/>
            <person name="Ba Alawi W."/>
            <person name="Kalkatawi M."/>
            <person name="Stingl U."/>
            <person name="Bajic V.B."/>
        </authorList>
    </citation>
    <scope>NUCLEOTIDE SEQUENCE [LARGE SCALE GENOMIC DNA]</scope>
    <source>
        <strain evidence="2 3">SARL4B</strain>
    </source>
</reference>
<dbReference type="HOGENOM" id="CLU_3302618_0_0_2"/>
<accession>S6CTY1</accession>
<organism evidence="1 4">
    <name type="scientific">Halorhabdus tiamatea SARL4B</name>
    <dbReference type="NCBI Taxonomy" id="1033806"/>
    <lineage>
        <taxon>Archaea</taxon>
        <taxon>Methanobacteriati</taxon>
        <taxon>Methanobacteriota</taxon>
        <taxon>Stenosarchaea group</taxon>
        <taxon>Halobacteria</taxon>
        <taxon>Halobacteriales</taxon>
        <taxon>Haloarculaceae</taxon>
        <taxon>Halorhabdus</taxon>
    </lineage>
</organism>
<evidence type="ECO:0000313" key="1">
    <source>
        <dbReference type="EMBL" id="CCQ33984.1"/>
    </source>
</evidence>
<dbReference type="EMBL" id="HF571520">
    <property type="protein sequence ID" value="CCQ33984.1"/>
    <property type="molecule type" value="Genomic_DNA"/>
</dbReference>
<evidence type="ECO:0000313" key="4">
    <source>
        <dbReference type="Proteomes" id="UP000015381"/>
    </source>
</evidence>
<dbReference type="STRING" id="1033806.HTIA_1864"/>
<evidence type="ECO:0000313" key="2">
    <source>
        <dbReference type="EMBL" id="ERJ05984.1"/>
    </source>
</evidence>
<reference evidence="2 3" key="1">
    <citation type="journal article" date="2011" name="J. Bacteriol.">
        <title>Genome sequence of Halorhabdus tiamatea, the first archaeon isolated from a deep-sea anoxic brine lake.</title>
        <authorList>
            <person name="Antunes A."/>
            <person name="Alam I."/>
            <person name="Bajic V.B."/>
            <person name="Stingl U."/>
        </authorList>
    </citation>
    <scope>NUCLEOTIDE SEQUENCE [LARGE SCALE GENOMIC DNA]</scope>
    <source>
        <strain evidence="2 3">SARL4B</strain>
    </source>
</reference>
<evidence type="ECO:0000313" key="3">
    <source>
        <dbReference type="Proteomes" id="UP000003861"/>
    </source>
</evidence>
<dbReference type="Proteomes" id="UP000015381">
    <property type="component" value="Chromosome I"/>
</dbReference>
<dbReference type="Proteomes" id="UP000003861">
    <property type="component" value="Unassembled WGS sequence"/>
</dbReference>
<proteinExistence type="predicted"/>
<evidence type="ECO:0008006" key="5">
    <source>
        <dbReference type="Google" id="ProtNLM"/>
    </source>
</evidence>
<dbReference type="KEGG" id="hti:HTIA_1864"/>
<name>S6CTY1_9EURY</name>
<dbReference type="EMBL" id="AFNT02000022">
    <property type="protein sequence ID" value="ERJ05984.1"/>
    <property type="molecule type" value="Genomic_DNA"/>
</dbReference>
<reference evidence="1 4" key="3">
    <citation type="journal article" date="2014" name="Environ. Microbiol.">
        <title>Halorhabdus tiamatea: proteogenomics and glycosidase activity measurements identify the first cultivated euryarchaeon from a deep-sea anoxic brine lake as potential polysaccharide degrader.</title>
        <authorList>
            <person name="Werner J."/>
            <person name="Ferrer M."/>
            <person name="Michel G."/>
            <person name="Mann A.J."/>
            <person name="Huang S."/>
            <person name="Juarez S."/>
            <person name="Ciordia S."/>
            <person name="Albar J.P."/>
            <person name="Alcaide M."/>
            <person name="La Cono V."/>
            <person name="Yakimov M.M."/>
            <person name="Antunes A."/>
            <person name="Taborda M."/>
            <person name="Da Costa M.S."/>
            <person name="Amann R.I."/>
            <person name="Gloeckner F.O."/>
            <person name="Golyshina O.V."/>
            <person name="Golyshin P.N."/>
            <person name="Teeling H."/>
        </authorList>
    </citation>
    <scope>NUCLEOTIDE SEQUENCE [LARGE SCALE GENOMIC DNA]</scope>
    <source>
        <strain evidence="4">SARL4B</strain>
        <strain evidence="1">Type strain: SARL4B</strain>
    </source>
</reference>
<protein>
    <recommendedName>
        <fullName evidence="5">C2H2-type domain-containing protein</fullName>
    </recommendedName>
</protein>